<keyword evidence="3" id="KW-0809">Transit peptide</keyword>
<evidence type="ECO:0000313" key="13">
    <source>
        <dbReference type="Proteomes" id="UP000829354"/>
    </source>
</evidence>
<dbReference type="Gene3D" id="1.10.287.10">
    <property type="entry name" value="S15/NS1, RNA-binding"/>
    <property type="match status" value="1"/>
</dbReference>
<evidence type="ECO:0000313" key="11">
    <source>
        <dbReference type="EMBL" id="UMM13381.1"/>
    </source>
</evidence>
<accession>A0AAE9IZH7</accession>
<evidence type="ECO:0000256" key="9">
    <source>
        <dbReference type="SAM" id="Coils"/>
    </source>
</evidence>
<dbReference type="AlphaFoldDB" id="A0AAE9IZH7"/>
<reference evidence="11 13" key="1">
    <citation type="submission" date="2022-04" db="EMBL/GenBank/DDBJ databases">
        <title>Chromosome-level reference genomes for two strains of Caenorhabditis briggsae: an improved platform for comparative genomics.</title>
        <authorList>
            <person name="Stevens L."/>
            <person name="Andersen E."/>
        </authorList>
    </citation>
    <scope>NUCLEOTIDE SEQUENCE [LARGE SCALE GENOMIC DNA]</scope>
    <source>
        <strain evidence="11">VX34</strain>
        <tissue evidence="11">Whole-organism</tissue>
    </source>
</reference>
<evidence type="ECO:0000256" key="8">
    <source>
        <dbReference type="ARBA" id="ARBA00035528"/>
    </source>
</evidence>
<dbReference type="Proteomes" id="UP000827892">
    <property type="component" value="Chromosome I"/>
</dbReference>
<evidence type="ECO:0000256" key="5">
    <source>
        <dbReference type="ARBA" id="ARBA00023128"/>
    </source>
</evidence>
<protein>
    <recommendedName>
        <fullName evidence="7">Small ribosomal subunit protein uS15m</fullName>
    </recommendedName>
    <alternativeName>
        <fullName evidence="8">28S ribosomal protein S15, mitochondrial</fullName>
    </alternativeName>
</protein>
<dbReference type="SUPFAM" id="SSF47060">
    <property type="entry name" value="S15/NS1 RNA-binding domain"/>
    <property type="match status" value="1"/>
</dbReference>
<evidence type="ECO:0000256" key="1">
    <source>
        <dbReference type="ARBA" id="ARBA00004173"/>
    </source>
</evidence>
<evidence type="ECO:0000256" key="3">
    <source>
        <dbReference type="ARBA" id="ARBA00022946"/>
    </source>
</evidence>
<comment type="subcellular location">
    <subcellularLocation>
        <location evidence="1">Mitochondrion</location>
    </subcellularLocation>
</comment>
<reference evidence="10 12" key="2">
    <citation type="submission" date="2022-05" db="EMBL/GenBank/DDBJ databases">
        <title>Chromosome-level reference genomes for two strains of Caenorhabditis briggsae: an improved platform for comparative genomics.</title>
        <authorList>
            <person name="Stevens L."/>
            <person name="Andersen E.C."/>
        </authorList>
    </citation>
    <scope>NUCLEOTIDE SEQUENCE [LARGE SCALE GENOMIC DNA]</scope>
    <source>
        <strain evidence="10">QX1410_ONT</strain>
        <tissue evidence="10">Whole-organism</tissue>
    </source>
</reference>
<dbReference type="PANTHER" id="PTHR46685:SF1">
    <property type="entry name" value="SMALL RIBOSOMAL SUBUNIT PROTEIN US15M"/>
    <property type="match status" value="1"/>
</dbReference>
<dbReference type="EMBL" id="CP092620">
    <property type="protein sequence ID" value="UMM13381.1"/>
    <property type="molecule type" value="Genomic_DNA"/>
</dbReference>
<dbReference type="InterPro" id="IPR052137">
    <property type="entry name" value="uS15_ribosomal"/>
</dbReference>
<name>A0AAE9IZH7_CAEBR</name>
<evidence type="ECO:0000256" key="6">
    <source>
        <dbReference type="ARBA" id="ARBA00023274"/>
    </source>
</evidence>
<evidence type="ECO:0000313" key="12">
    <source>
        <dbReference type="Proteomes" id="UP000827892"/>
    </source>
</evidence>
<evidence type="ECO:0000313" key="10">
    <source>
        <dbReference type="EMBL" id="ULU12437.1"/>
    </source>
</evidence>
<dbReference type="EMBL" id="CP090891">
    <property type="protein sequence ID" value="ULU12437.1"/>
    <property type="molecule type" value="Genomic_DNA"/>
</dbReference>
<keyword evidence="13" id="KW-1185">Reference proteome</keyword>
<dbReference type="GO" id="GO:0005739">
    <property type="term" value="C:mitochondrion"/>
    <property type="evidence" value="ECO:0007669"/>
    <property type="project" value="UniProtKB-SubCell"/>
</dbReference>
<dbReference type="PANTHER" id="PTHR46685">
    <property type="entry name" value="28S RIBOSOMAL PROTEIN S15, MITOCHONDRIAL"/>
    <property type="match status" value="1"/>
</dbReference>
<sequence>MKNRAARRANLKRYSILYHRDGTQSNLLSKKSKTETNKSMINLRRLVHTSSQLDRGRTAFYNIHQKVTDPAKQDPDFFEKKARELPLDQNYIDALSKLYYEKIGSERDLGLKAADNLILEKTEFGLPRIEKSKIRAKYEDLDVLSSAPDSVKKIFSVEMATRKELSQEWKNSLINSVRQHSLDGNSLEMKIAWLTALIRHWSLLVNDIGQETKKKPTWLTHRIWLVINERRKSLRILRERNETAFEKTIAALKISYHVPKQPAHVKTRKAWAEAQLKLRVENEKEKRLEQLHEEYDKQVEEHKRETQEKKRTLNNELNKLAEEMHRIDVIEGKSFKTAGKYEPSLISSLTESVVHSNLFYHPPPTMTEK</sequence>
<gene>
    <name evidence="10" type="ORF">L3Y34_015610</name>
    <name evidence="11" type="ORF">L5515_001687</name>
</gene>
<evidence type="ECO:0000256" key="4">
    <source>
        <dbReference type="ARBA" id="ARBA00022980"/>
    </source>
</evidence>
<dbReference type="Proteomes" id="UP000829354">
    <property type="component" value="Chromosome I"/>
</dbReference>
<comment type="similarity">
    <text evidence="2">Belongs to the universal ribosomal protein uS15 family.</text>
</comment>
<keyword evidence="4" id="KW-0689">Ribosomal protein</keyword>
<dbReference type="GO" id="GO:0005840">
    <property type="term" value="C:ribosome"/>
    <property type="evidence" value="ECO:0007669"/>
    <property type="project" value="UniProtKB-KW"/>
</dbReference>
<keyword evidence="9" id="KW-0175">Coiled coil</keyword>
<dbReference type="GO" id="GO:1990904">
    <property type="term" value="C:ribonucleoprotein complex"/>
    <property type="evidence" value="ECO:0007669"/>
    <property type="project" value="UniProtKB-KW"/>
</dbReference>
<proteinExistence type="inferred from homology"/>
<feature type="coiled-coil region" evidence="9">
    <location>
        <begin position="278"/>
        <end position="323"/>
    </location>
</feature>
<keyword evidence="6" id="KW-0687">Ribonucleoprotein</keyword>
<organism evidence="10 12">
    <name type="scientific">Caenorhabditis briggsae</name>
    <dbReference type="NCBI Taxonomy" id="6238"/>
    <lineage>
        <taxon>Eukaryota</taxon>
        <taxon>Metazoa</taxon>
        <taxon>Ecdysozoa</taxon>
        <taxon>Nematoda</taxon>
        <taxon>Chromadorea</taxon>
        <taxon>Rhabditida</taxon>
        <taxon>Rhabditina</taxon>
        <taxon>Rhabditomorpha</taxon>
        <taxon>Rhabditoidea</taxon>
        <taxon>Rhabditidae</taxon>
        <taxon>Peloderinae</taxon>
        <taxon>Caenorhabditis</taxon>
    </lineage>
</organism>
<evidence type="ECO:0000256" key="2">
    <source>
        <dbReference type="ARBA" id="ARBA00008434"/>
    </source>
</evidence>
<evidence type="ECO:0000256" key="7">
    <source>
        <dbReference type="ARBA" id="ARBA00035249"/>
    </source>
</evidence>
<keyword evidence="5" id="KW-0496">Mitochondrion</keyword>
<dbReference type="InterPro" id="IPR009068">
    <property type="entry name" value="uS15_NS1_RNA-bd_sf"/>
</dbReference>